<dbReference type="SUPFAM" id="SSF102198">
    <property type="entry name" value="Putative cyclase"/>
    <property type="match status" value="1"/>
</dbReference>
<keyword evidence="1" id="KW-0378">Hydrolase</keyword>
<dbReference type="PANTHER" id="PTHR31118:SF32">
    <property type="entry name" value="KYNURENINE FORMAMIDASE"/>
    <property type="match status" value="1"/>
</dbReference>
<name>A0ABV8LSX6_9ACTN</name>
<dbReference type="GO" id="GO:0016787">
    <property type="term" value="F:hydrolase activity"/>
    <property type="evidence" value="ECO:0007669"/>
    <property type="project" value="UniProtKB-KW"/>
</dbReference>
<proteinExistence type="predicted"/>
<dbReference type="Pfam" id="PF04199">
    <property type="entry name" value="Cyclase"/>
    <property type="match status" value="1"/>
</dbReference>
<dbReference type="EMBL" id="JBHSAY010000010">
    <property type="protein sequence ID" value="MFC4133370.1"/>
    <property type="molecule type" value="Genomic_DNA"/>
</dbReference>
<dbReference type="RefSeq" id="WP_372502994.1">
    <property type="nucleotide sequence ID" value="NZ_JAMZDZ010000001.1"/>
</dbReference>
<evidence type="ECO:0000313" key="1">
    <source>
        <dbReference type="EMBL" id="MFC4133370.1"/>
    </source>
</evidence>
<comment type="caution">
    <text evidence="1">The sequence shown here is derived from an EMBL/GenBank/DDBJ whole genome shotgun (WGS) entry which is preliminary data.</text>
</comment>
<dbReference type="PANTHER" id="PTHR31118">
    <property type="entry name" value="CYCLASE-LIKE PROTEIN 2"/>
    <property type="match status" value="1"/>
</dbReference>
<dbReference type="Proteomes" id="UP001595816">
    <property type="component" value="Unassembled WGS sequence"/>
</dbReference>
<dbReference type="InterPro" id="IPR007325">
    <property type="entry name" value="KFase/CYL"/>
</dbReference>
<gene>
    <name evidence="1" type="ORF">ACFOZ4_22395</name>
</gene>
<organism evidence="1 2">
    <name type="scientific">Hamadaea flava</name>
    <dbReference type="NCBI Taxonomy" id="1742688"/>
    <lineage>
        <taxon>Bacteria</taxon>
        <taxon>Bacillati</taxon>
        <taxon>Actinomycetota</taxon>
        <taxon>Actinomycetes</taxon>
        <taxon>Micromonosporales</taxon>
        <taxon>Micromonosporaceae</taxon>
        <taxon>Hamadaea</taxon>
    </lineage>
</organism>
<accession>A0ABV8LSX6</accession>
<evidence type="ECO:0000313" key="2">
    <source>
        <dbReference type="Proteomes" id="UP001595816"/>
    </source>
</evidence>
<sequence>MHNARMIEPAPGPRLVELNHVIEAGMTTYPGLPGPEIAPYLSREDSRGHYAPGTEFTIDWLHILSNSGTYVDSPFHRYAGGADLADLPLSSFANLPIVVVTSRTGRGVGVDALRQVDVRGKAVLLHTGWDRHFGTPAYGVDAPFLTEAGAEYLVESGVKLVGIDSLNIDEVTPFGARPCHSRLLAAHIPIIEHLTGLDQLPATGARLHAAPLRIRDFGTIAVRAYALVP</sequence>
<dbReference type="InterPro" id="IPR037175">
    <property type="entry name" value="KFase_sf"/>
</dbReference>
<protein>
    <submittedName>
        <fullName evidence="1">Cyclase family protein</fullName>
        <ecNumber evidence="1">3.5.-.-</ecNumber>
    </submittedName>
</protein>
<keyword evidence="2" id="KW-1185">Reference proteome</keyword>
<dbReference type="EC" id="3.5.-.-" evidence="1"/>
<reference evidence="2" key="1">
    <citation type="journal article" date="2019" name="Int. J. Syst. Evol. Microbiol.">
        <title>The Global Catalogue of Microorganisms (GCM) 10K type strain sequencing project: providing services to taxonomists for standard genome sequencing and annotation.</title>
        <authorList>
            <consortium name="The Broad Institute Genomics Platform"/>
            <consortium name="The Broad Institute Genome Sequencing Center for Infectious Disease"/>
            <person name="Wu L."/>
            <person name="Ma J."/>
        </authorList>
    </citation>
    <scope>NUCLEOTIDE SEQUENCE [LARGE SCALE GENOMIC DNA]</scope>
    <source>
        <strain evidence="2">CGMCC 4.7289</strain>
    </source>
</reference>
<dbReference type="Gene3D" id="3.50.30.50">
    <property type="entry name" value="Putative cyclase"/>
    <property type="match status" value="1"/>
</dbReference>